<keyword evidence="5" id="KW-1003">Cell membrane</keyword>
<evidence type="ECO:0000256" key="11">
    <source>
        <dbReference type="SAM" id="MobiDB-lite"/>
    </source>
</evidence>
<dbReference type="InterPro" id="IPR023087">
    <property type="entry name" value="Flg_Motor_Flig_C"/>
</dbReference>
<organism evidence="15 16">
    <name type="scientific">Defluviimonas salinarum</name>
    <dbReference type="NCBI Taxonomy" id="2992147"/>
    <lineage>
        <taxon>Bacteria</taxon>
        <taxon>Pseudomonadati</taxon>
        <taxon>Pseudomonadota</taxon>
        <taxon>Alphaproteobacteria</taxon>
        <taxon>Rhodobacterales</taxon>
        <taxon>Paracoccaceae</taxon>
        <taxon>Albidovulum</taxon>
    </lineage>
</organism>
<keyword evidence="15" id="KW-0969">Cilium</keyword>
<comment type="subcellular location">
    <subcellularLocation>
        <location evidence="1">Bacterial flagellum basal body</location>
    </subcellularLocation>
    <subcellularLocation>
        <location evidence="2">Cell membrane</location>
        <topology evidence="2">Peripheral membrane protein</topology>
        <orientation evidence="2">Cytoplasmic side</orientation>
    </subcellularLocation>
</comment>
<comment type="caution">
    <text evidence="15">The sequence shown here is derived from an EMBL/GenBank/DDBJ whole genome shotgun (WGS) entry which is preliminary data.</text>
</comment>
<dbReference type="PANTHER" id="PTHR30534:SF0">
    <property type="entry name" value="FLAGELLAR MOTOR SWITCH PROTEIN FLIG"/>
    <property type="match status" value="1"/>
</dbReference>
<evidence type="ECO:0000256" key="10">
    <source>
        <dbReference type="ARBA" id="ARBA00025598"/>
    </source>
</evidence>
<comment type="function">
    <text evidence="10">FliG is one of three proteins (FliG, FliN, FliM) that forms the rotor-mounted switch complex (C ring), located at the base of the basal body. This complex interacts with the CheY and CheZ chemotaxis proteins, in addition to contacting components of the motor that determine the direction of flagellar rotation.</text>
</comment>
<dbReference type="InterPro" id="IPR028263">
    <property type="entry name" value="FliG_N"/>
</dbReference>
<dbReference type="Proteomes" id="UP001207582">
    <property type="component" value="Unassembled WGS sequence"/>
</dbReference>
<keyword evidence="15" id="KW-0282">Flagellum</keyword>
<evidence type="ECO:0000259" key="12">
    <source>
        <dbReference type="Pfam" id="PF01706"/>
    </source>
</evidence>
<dbReference type="InterPro" id="IPR032779">
    <property type="entry name" value="FliG_M"/>
</dbReference>
<comment type="similarity">
    <text evidence="3">Belongs to the FliG family.</text>
</comment>
<evidence type="ECO:0000256" key="4">
    <source>
        <dbReference type="ARBA" id="ARBA00021870"/>
    </source>
</evidence>
<dbReference type="Pfam" id="PF01706">
    <property type="entry name" value="FliG_C"/>
    <property type="match status" value="1"/>
</dbReference>
<feature type="domain" description="Flagellar motor switch protein FliG C-terminal" evidence="12">
    <location>
        <begin position="242"/>
        <end position="353"/>
    </location>
</feature>
<evidence type="ECO:0000259" key="14">
    <source>
        <dbReference type="Pfam" id="PF14842"/>
    </source>
</evidence>
<feature type="region of interest" description="Disordered" evidence="11">
    <location>
        <begin position="1"/>
        <end position="21"/>
    </location>
</feature>
<dbReference type="SUPFAM" id="SSF48029">
    <property type="entry name" value="FliG"/>
    <property type="match status" value="2"/>
</dbReference>
<evidence type="ECO:0000256" key="1">
    <source>
        <dbReference type="ARBA" id="ARBA00004117"/>
    </source>
</evidence>
<evidence type="ECO:0000256" key="3">
    <source>
        <dbReference type="ARBA" id="ARBA00010299"/>
    </source>
</evidence>
<keyword evidence="8" id="KW-0472">Membrane</keyword>
<gene>
    <name evidence="15" type="ORF">OM960_11330</name>
</gene>
<keyword evidence="9" id="KW-0975">Bacterial flagellum</keyword>
<evidence type="ECO:0000313" key="16">
    <source>
        <dbReference type="Proteomes" id="UP001207582"/>
    </source>
</evidence>
<dbReference type="PANTHER" id="PTHR30534">
    <property type="entry name" value="FLAGELLAR MOTOR SWITCH PROTEIN FLIG"/>
    <property type="match status" value="1"/>
</dbReference>
<dbReference type="PRINTS" id="PR00954">
    <property type="entry name" value="FLGMOTORFLIG"/>
</dbReference>
<evidence type="ECO:0000256" key="5">
    <source>
        <dbReference type="ARBA" id="ARBA00022475"/>
    </source>
</evidence>
<sequence length="359" mass="37735">MTALANLPLRNGRPATGAPSAPLAPPVLAMSGRQKAAIIVRLLLSEGGDVPIRGLPDHLQAALTEQIGSMRSVDRATLRAVVEEFITLLDSVGLSFPGGIDGALQMLDGHISATAASRLRRLAGASAKADPWDRIAALDPEKLMLVLTEESVEVGAVMLSKLAVPRAAELLGKLPGDRARRIAYAVSRTGNIDPETVRQIGLSLVSQLEAQPVCAFETGPHERVGAILNLSPAATRDDVLEGLTAADSDFAAQVRRSIFTFADIPARIEARDISKVIRGVDQTTLVAALAGAKTPDDAAAAEFILANMSQRMAASLREEMAERGAIREKDAEGAMTAIVVAIRDLEVSGALALRIVDDA</sequence>
<dbReference type="Pfam" id="PF14842">
    <property type="entry name" value="FliG_N"/>
    <property type="match status" value="1"/>
</dbReference>
<proteinExistence type="inferred from homology"/>
<dbReference type="EMBL" id="JAPDOG010000009">
    <property type="protein sequence ID" value="MCW3782182.1"/>
    <property type="molecule type" value="Genomic_DNA"/>
</dbReference>
<dbReference type="InterPro" id="IPR000090">
    <property type="entry name" value="Flg_Motor_Flig"/>
</dbReference>
<name>A0ABT3J3C8_9RHOB</name>
<protein>
    <recommendedName>
        <fullName evidence="4">Flagellar motor switch protein FliG</fullName>
    </recommendedName>
</protein>
<feature type="domain" description="Flagellar motor switch protein FliG middle" evidence="13">
    <location>
        <begin position="140"/>
        <end position="211"/>
    </location>
</feature>
<keyword evidence="7" id="KW-0283">Flagellar rotation</keyword>
<keyword evidence="15" id="KW-0966">Cell projection</keyword>
<dbReference type="Pfam" id="PF14841">
    <property type="entry name" value="FliG_M"/>
    <property type="match status" value="1"/>
</dbReference>
<keyword evidence="6" id="KW-0145">Chemotaxis</keyword>
<evidence type="ECO:0000259" key="13">
    <source>
        <dbReference type="Pfam" id="PF14841"/>
    </source>
</evidence>
<evidence type="ECO:0000313" key="15">
    <source>
        <dbReference type="EMBL" id="MCW3782182.1"/>
    </source>
</evidence>
<dbReference type="Gene3D" id="1.10.220.30">
    <property type="match status" value="3"/>
</dbReference>
<reference evidence="15 16" key="1">
    <citation type="submission" date="2022-10" db="EMBL/GenBank/DDBJ databases">
        <title>Defluviimonas sp. CAU 1641 isolated from mud.</title>
        <authorList>
            <person name="Kim W."/>
        </authorList>
    </citation>
    <scope>NUCLEOTIDE SEQUENCE [LARGE SCALE GENOMIC DNA]</scope>
    <source>
        <strain evidence="15 16">CAU 1641</strain>
    </source>
</reference>
<accession>A0ABT3J3C8</accession>
<dbReference type="InterPro" id="IPR011002">
    <property type="entry name" value="FliG_a-hlx"/>
</dbReference>
<dbReference type="RefSeq" id="WP_264772029.1">
    <property type="nucleotide sequence ID" value="NZ_JAPDOG010000009.1"/>
</dbReference>
<evidence type="ECO:0000256" key="9">
    <source>
        <dbReference type="ARBA" id="ARBA00023143"/>
    </source>
</evidence>
<feature type="domain" description="Flagellar motor switch protein FliG N-terminal" evidence="14">
    <location>
        <begin position="30"/>
        <end position="132"/>
    </location>
</feature>
<evidence type="ECO:0000256" key="8">
    <source>
        <dbReference type="ARBA" id="ARBA00023136"/>
    </source>
</evidence>
<keyword evidence="16" id="KW-1185">Reference proteome</keyword>
<evidence type="ECO:0000256" key="2">
    <source>
        <dbReference type="ARBA" id="ARBA00004413"/>
    </source>
</evidence>
<evidence type="ECO:0000256" key="7">
    <source>
        <dbReference type="ARBA" id="ARBA00022779"/>
    </source>
</evidence>
<evidence type="ECO:0000256" key="6">
    <source>
        <dbReference type="ARBA" id="ARBA00022500"/>
    </source>
</evidence>